<evidence type="ECO:0000256" key="2">
    <source>
        <dbReference type="ARBA" id="ARBA00001946"/>
    </source>
</evidence>
<evidence type="ECO:0000256" key="1">
    <source>
        <dbReference type="ARBA" id="ARBA00001941"/>
    </source>
</evidence>
<evidence type="ECO:0000256" key="4">
    <source>
        <dbReference type="ARBA" id="ARBA00008236"/>
    </source>
</evidence>
<dbReference type="Pfam" id="PF02073">
    <property type="entry name" value="Peptidase_M29"/>
    <property type="match status" value="1"/>
</dbReference>
<proteinExistence type="inferred from homology"/>
<gene>
    <name evidence="10" type="ORF">HMPREF3222_01812</name>
</gene>
<comment type="cofactor">
    <cofactor evidence="2">
        <name>Mg(2+)</name>
        <dbReference type="ChEBI" id="CHEBI:18420"/>
    </cofactor>
</comment>
<accession>A0A133N4F3</accession>
<dbReference type="GO" id="GO:0046872">
    <property type="term" value="F:metal ion binding"/>
    <property type="evidence" value="ECO:0007669"/>
    <property type="project" value="UniProtKB-KW"/>
</dbReference>
<evidence type="ECO:0000256" key="3">
    <source>
        <dbReference type="ARBA" id="ARBA00001947"/>
    </source>
</evidence>
<dbReference type="GO" id="GO:0008237">
    <property type="term" value="F:metallopeptidase activity"/>
    <property type="evidence" value="ECO:0007669"/>
    <property type="project" value="UniProtKB-KW"/>
</dbReference>
<keyword evidence="6" id="KW-0645">Protease</keyword>
<dbReference type="Proteomes" id="UP000070646">
    <property type="component" value="Unassembled WGS sequence"/>
</dbReference>
<evidence type="ECO:0000313" key="10">
    <source>
        <dbReference type="EMBL" id="KXA11189.1"/>
    </source>
</evidence>
<dbReference type="PANTHER" id="PTHR34448">
    <property type="entry name" value="AMINOPEPTIDASE"/>
    <property type="match status" value="1"/>
</dbReference>
<dbReference type="AlphaFoldDB" id="A0A133N4F3"/>
<keyword evidence="5 10" id="KW-0031">Aminopeptidase</keyword>
<evidence type="ECO:0000313" key="11">
    <source>
        <dbReference type="Proteomes" id="UP000070646"/>
    </source>
</evidence>
<organism evidence="10 11">
    <name type="scientific">Clostridium perfringens</name>
    <dbReference type="NCBI Taxonomy" id="1502"/>
    <lineage>
        <taxon>Bacteria</taxon>
        <taxon>Bacillati</taxon>
        <taxon>Bacillota</taxon>
        <taxon>Clostridia</taxon>
        <taxon>Eubacteriales</taxon>
        <taxon>Clostridiaceae</taxon>
        <taxon>Clostridium</taxon>
    </lineage>
</organism>
<dbReference type="SUPFAM" id="SSF144052">
    <property type="entry name" value="Thermophilic metalloprotease-like"/>
    <property type="match status" value="1"/>
</dbReference>
<evidence type="ECO:0000256" key="5">
    <source>
        <dbReference type="ARBA" id="ARBA00022438"/>
    </source>
</evidence>
<comment type="similarity">
    <text evidence="4">Belongs to the peptidase M29 family.</text>
</comment>
<dbReference type="Gene3D" id="3.40.1830.10">
    <property type="entry name" value="Thermophilic metalloprotease (M29)"/>
    <property type="match status" value="1"/>
</dbReference>
<dbReference type="EMBL" id="LRPU01000088">
    <property type="protein sequence ID" value="KXA11189.1"/>
    <property type="molecule type" value="Genomic_DNA"/>
</dbReference>
<evidence type="ECO:0000256" key="9">
    <source>
        <dbReference type="ARBA" id="ARBA00023049"/>
    </source>
</evidence>
<dbReference type="PANTHER" id="PTHR34448:SF3">
    <property type="entry name" value="AMINOPEPTIDASE AMPS"/>
    <property type="match status" value="1"/>
</dbReference>
<keyword evidence="9" id="KW-0482">Metalloprotease</keyword>
<protein>
    <submittedName>
        <fullName evidence="10">Aminopeptidase II</fullName>
    </submittedName>
</protein>
<dbReference type="GO" id="GO:0004177">
    <property type="term" value="F:aminopeptidase activity"/>
    <property type="evidence" value="ECO:0007669"/>
    <property type="project" value="UniProtKB-KW"/>
</dbReference>
<dbReference type="InterPro" id="IPR000787">
    <property type="entry name" value="Peptidase_M29"/>
</dbReference>
<dbReference type="InterPro" id="IPR052170">
    <property type="entry name" value="M29_Exopeptidase"/>
</dbReference>
<dbReference type="PATRIC" id="fig|1502.174.peg.1827"/>
<dbReference type="GO" id="GO:0006508">
    <property type="term" value="P:proteolysis"/>
    <property type="evidence" value="ECO:0007669"/>
    <property type="project" value="UniProtKB-KW"/>
</dbReference>
<keyword evidence="7" id="KW-0479">Metal-binding</keyword>
<comment type="cofactor">
    <cofactor evidence="1">
        <name>Co(2+)</name>
        <dbReference type="ChEBI" id="CHEBI:48828"/>
    </cofactor>
</comment>
<evidence type="ECO:0000256" key="7">
    <source>
        <dbReference type="ARBA" id="ARBA00022723"/>
    </source>
</evidence>
<reference evidence="10 11" key="1">
    <citation type="submission" date="2016-01" db="EMBL/GenBank/DDBJ databases">
        <authorList>
            <person name="Oliw E.H."/>
        </authorList>
    </citation>
    <scope>NUCLEOTIDE SEQUENCE [LARGE SCALE GENOMIC DNA]</scope>
    <source>
        <strain evidence="10 11">MJR7757A</strain>
    </source>
</reference>
<evidence type="ECO:0000256" key="8">
    <source>
        <dbReference type="ARBA" id="ARBA00022801"/>
    </source>
</evidence>
<dbReference type="PRINTS" id="PR00919">
    <property type="entry name" value="THERMOPTASE"/>
</dbReference>
<dbReference type="InterPro" id="IPR035097">
    <property type="entry name" value="M29_N-terminal"/>
</dbReference>
<evidence type="ECO:0000256" key="6">
    <source>
        <dbReference type="ARBA" id="ARBA00022670"/>
    </source>
</evidence>
<name>A0A133N4F3_CLOPF</name>
<comment type="caution">
    <text evidence="10">The sequence shown here is derived from an EMBL/GenBank/DDBJ whole genome shotgun (WGS) entry which is preliminary data.</text>
</comment>
<keyword evidence="8" id="KW-0378">Hydrolase</keyword>
<sequence>MVRICKERTDIMNKFESMLENYAKLATHIGVNVQEGQTLVISSPVECAEFTRMLVKSAYEKGAKDVVVQWNDEICGKIKYEHSPLEVFENFPDWMKESRLSYAKEGACFLSISASDPELLKNIDPAKIAAFRKASSTALKEFSEMLMSNKNSWSIVSIPTKAWAKKVFSDLPEKEAVDKLWNEIFKIVRVDTDNPVEAWNKHKETLKYHMDYLNEKNLKSLHFENSLGTDLTIELPENHLWAGGAEYTQDGVEFIANMPTEEVFSMPSKFGVNGTVFSSKPLNYGGNLIDNFSVTFKDGKVVDFTAEKGYDTLKHLLDTDEGAKYLGEVALVPYNSPISNSGIIFFNTLYDENASCHLAFGKAYSLCIKNGENMTNEELEKAGANDSLTHVDFMIGTKDLKITGLTHDNVEIPVFKDGNWAF</sequence>
<comment type="cofactor">
    <cofactor evidence="3">
        <name>Zn(2+)</name>
        <dbReference type="ChEBI" id="CHEBI:29105"/>
    </cofactor>
</comment>